<evidence type="ECO:0000259" key="3">
    <source>
        <dbReference type="Pfam" id="PF26449"/>
    </source>
</evidence>
<feature type="domain" description="DUF8128" evidence="3">
    <location>
        <begin position="56"/>
        <end position="389"/>
    </location>
</feature>
<evidence type="ECO:0000256" key="2">
    <source>
        <dbReference type="SAM" id="Phobius"/>
    </source>
</evidence>
<keyword evidence="2" id="KW-0812">Transmembrane</keyword>
<gene>
    <name evidence="4" type="ORF">COV09_01945</name>
</gene>
<evidence type="ECO:0000313" key="5">
    <source>
        <dbReference type="Proteomes" id="UP000230906"/>
    </source>
</evidence>
<feature type="transmembrane region" description="Helical" evidence="2">
    <location>
        <begin position="12"/>
        <end position="35"/>
    </location>
</feature>
<reference evidence="4 5" key="1">
    <citation type="submission" date="2017-09" db="EMBL/GenBank/DDBJ databases">
        <title>Depth-based differentiation of microbial function through sediment-hosted aquifers and enrichment of novel symbionts in the deep terrestrial subsurface.</title>
        <authorList>
            <person name="Probst A.J."/>
            <person name="Ladd B."/>
            <person name="Jarett J.K."/>
            <person name="Geller-Mcgrath D.E."/>
            <person name="Sieber C.M."/>
            <person name="Emerson J.B."/>
            <person name="Anantharaman K."/>
            <person name="Thomas B.C."/>
            <person name="Malmstrom R."/>
            <person name="Stieglmeier M."/>
            <person name="Klingl A."/>
            <person name="Woyke T."/>
            <person name="Ryan C.M."/>
            <person name="Banfield J.F."/>
        </authorList>
    </citation>
    <scope>NUCLEOTIDE SEQUENCE [LARGE SCALE GENOMIC DNA]</scope>
    <source>
        <strain evidence="4">CG10_big_fil_rev_8_21_14_0_10_50_13</strain>
    </source>
</reference>
<organism evidence="4 5">
    <name type="scientific">Candidatus Vogelbacteria bacterium CG10_big_fil_rev_8_21_14_0_10_50_13</name>
    <dbReference type="NCBI Taxonomy" id="1975044"/>
    <lineage>
        <taxon>Bacteria</taxon>
        <taxon>Candidatus Vogeliibacteriota</taxon>
    </lineage>
</organism>
<comment type="caution">
    <text evidence="4">The sequence shown here is derived from an EMBL/GenBank/DDBJ whole genome shotgun (WGS) entry which is preliminary data.</text>
</comment>
<sequence>MDLLANTFNVWSSLGLVALYLLPLLLAIFFWKLYLIYIQTDYLSKLNWLLLEIKLPAEVTKSPAAMEMVLTALHQPAAGNLKDQYADGRVRPWFSLELVSLGGAVHFYIHTQDKFKNAIESQIYSQYPTAEVYEVDDYTQFVPYGAPGSTWSIWGLEFQFTKDDPYPIRTYVDYGLDKDPKEEYKVDPLTPILELLGSLGREEQMWIQIPVMATVDRRKKAGSWFGKEGWKEQGKAEIKKIMEKYAKEDETGKKSVELPRVPKYEQDVIDAISRNVSKYGFDCGIRAIYLAPDEHFVGTNIPRMIGGLKQFGSQNLNGFKPLRVSSFEYPWQDPFGSRAAYVKRQMFEAYRRRGYFYWPFKSHKFMVMNTEELATIYHFPGQVAETPTLSRIPSKRGEPPANLPLGR</sequence>
<protein>
    <recommendedName>
        <fullName evidence="3">DUF8128 domain-containing protein</fullName>
    </recommendedName>
</protein>
<dbReference type="InterPro" id="IPR058441">
    <property type="entry name" value="DUF8128"/>
</dbReference>
<evidence type="ECO:0000313" key="4">
    <source>
        <dbReference type="EMBL" id="PIR45334.1"/>
    </source>
</evidence>
<feature type="region of interest" description="Disordered" evidence="1">
    <location>
        <begin position="388"/>
        <end position="407"/>
    </location>
</feature>
<keyword evidence="2" id="KW-1133">Transmembrane helix</keyword>
<dbReference type="AlphaFoldDB" id="A0A2H0RH38"/>
<accession>A0A2H0RH38</accession>
<dbReference type="Pfam" id="PF26449">
    <property type="entry name" value="DUF8128"/>
    <property type="match status" value="1"/>
</dbReference>
<evidence type="ECO:0000256" key="1">
    <source>
        <dbReference type="SAM" id="MobiDB-lite"/>
    </source>
</evidence>
<proteinExistence type="predicted"/>
<dbReference type="Proteomes" id="UP000230906">
    <property type="component" value="Unassembled WGS sequence"/>
</dbReference>
<dbReference type="EMBL" id="PCYJ01000030">
    <property type="protein sequence ID" value="PIR45334.1"/>
    <property type="molecule type" value="Genomic_DNA"/>
</dbReference>
<name>A0A2H0RH38_9BACT</name>
<keyword evidence="2" id="KW-0472">Membrane</keyword>